<reference evidence="1" key="1">
    <citation type="journal article" date="2010" name="BMC Genomics">
        <title>Salmo salar and Esox lucius full-length cDNA sequences reveal changes in evolutionary pressures on a post-tetraploidization genome.</title>
        <authorList>
            <person name="Leong J.S."/>
            <person name="Jantzen S.G."/>
            <person name="von Schalburg K.R."/>
            <person name="Cooper G.A."/>
            <person name="Messmer A.M."/>
            <person name="Liao N.Y."/>
            <person name="Munro S."/>
            <person name="Moore R."/>
            <person name="Holt R.A."/>
            <person name="Jones S.J."/>
            <person name="Davidson W.S."/>
            <person name="Koop B.F."/>
        </authorList>
    </citation>
    <scope>NUCLEOTIDE SEQUENCE</scope>
    <source>
        <tissue evidence="1">Head kidney</tissue>
    </source>
</reference>
<organism evidence="1">
    <name type="scientific">Esox lucius</name>
    <name type="common">Northern pike</name>
    <dbReference type="NCBI Taxonomy" id="8010"/>
    <lineage>
        <taxon>Eukaryota</taxon>
        <taxon>Metazoa</taxon>
        <taxon>Chordata</taxon>
        <taxon>Craniata</taxon>
        <taxon>Vertebrata</taxon>
        <taxon>Euteleostomi</taxon>
        <taxon>Actinopterygii</taxon>
        <taxon>Neopterygii</taxon>
        <taxon>Teleostei</taxon>
        <taxon>Protacanthopterygii</taxon>
        <taxon>Esociformes</taxon>
        <taxon>Esocidae</taxon>
        <taxon>Esox</taxon>
    </lineage>
</organism>
<protein>
    <submittedName>
        <fullName evidence="1">SPRY domain-containing SOCS box protein 3</fullName>
    </submittedName>
</protein>
<name>C1BZ88_ESOLU</name>
<reference evidence="1" key="2">
    <citation type="submission" date="2010-07" db="EMBL/GenBank/DDBJ databases">
        <title>Esox lucius ESTs and full-length cDNAs.</title>
        <authorList>
            <consortium name="cGRASP (B.F. Koop &amp; W.S. Davidson)"/>
            <person name="Leong J."/>
            <person name="Jantzen S."/>
            <person name="Cooper G."/>
            <person name="Davidson W.S."/>
            <person name="Koop B.F."/>
        </authorList>
    </citation>
    <scope>NUCLEOTIDE SEQUENCE</scope>
    <source>
        <tissue evidence="1">Head kidney</tissue>
    </source>
</reference>
<dbReference type="AlphaFoldDB" id="C1BZ88"/>
<sequence length="49" mass="5942">MSRRSRNSRAWRYVWSGIRRDADARALVLVSESQEWGYERLQVKVCFEH</sequence>
<accession>C1BZ88</accession>
<proteinExistence type="evidence at transcript level"/>
<evidence type="ECO:0000313" key="1">
    <source>
        <dbReference type="EMBL" id="ACO14341.1"/>
    </source>
</evidence>
<dbReference type="EMBL" id="BT079917">
    <property type="protein sequence ID" value="ACO14341.1"/>
    <property type="molecule type" value="mRNA"/>
</dbReference>
<gene>
    <name evidence="1" type="primary">SPSB3</name>
</gene>